<sequence>MIIEIDSLSQLHKMAGLPAPQHPLISVVDISEWEIGEDMLAQKFCLQLYSIALKDGGCGMNYGRNSYDFSEGVLLFTAAGQTSSMQESQKKGERKGWMIFFHPDLIRNKQLGQKIDDYHFFSYEVHEALHLSAAEQTILNRCVQLVEEELEGRIDDHSQDVIVDHLQLLLTYSQRYYQRQFNTRSAQNSDLLSRFEQLLKTYYQEGRFAEEGQPTVSYFASELQLSANYLSDLIKKETGYGLKEKVQQFIVEKAKLFLLQSELNINELAYQLGYNYPHYFSRMFKAKTGLTPKQYRKRG</sequence>
<dbReference type="OrthoDB" id="643086at2"/>
<evidence type="ECO:0000256" key="2">
    <source>
        <dbReference type="ARBA" id="ARBA00023125"/>
    </source>
</evidence>
<dbReference type="PRINTS" id="PR00032">
    <property type="entry name" value="HTHARAC"/>
</dbReference>
<dbReference type="EMBL" id="JH719942">
    <property type="protein sequence ID" value="EJF54884.1"/>
    <property type="molecule type" value="Genomic_DNA"/>
</dbReference>
<evidence type="ECO:0000313" key="6">
    <source>
        <dbReference type="Proteomes" id="UP000005113"/>
    </source>
</evidence>
<keyword evidence="2 5" id="KW-0238">DNA-binding</keyword>
<dbReference type="PANTHER" id="PTHR43280">
    <property type="entry name" value="ARAC-FAMILY TRANSCRIPTIONAL REGULATOR"/>
    <property type="match status" value="1"/>
</dbReference>
<dbReference type="InterPro" id="IPR020449">
    <property type="entry name" value="Tscrpt_reg_AraC-type_HTH"/>
</dbReference>
<dbReference type="Proteomes" id="UP000005113">
    <property type="component" value="Unassembled WGS sequence"/>
</dbReference>
<keyword evidence="1" id="KW-0805">Transcription regulation</keyword>
<dbReference type="InterPro" id="IPR009057">
    <property type="entry name" value="Homeodomain-like_sf"/>
</dbReference>
<proteinExistence type="predicted"/>
<dbReference type="Gene3D" id="1.10.10.60">
    <property type="entry name" value="Homeodomain-like"/>
    <property type="match status" value="2"/>
</dbReference>
<dbReference type="Pfam" id="PF12833">
    <property type="entry name" value="HTH_18"/>
    <property type="match status" value="1"/>
</dbReference>
<protein>
    <submittedName>
        <fullName evidence="5">Response regulator containing CheY-like receiver domain and AraC-type DNA-binding domain</fullName>
    </submittedName>
</protein>
<evidence type="ECO:0000256" key="1">
    <source>
        <dbReference type="ARBA" id="ARBA00023015"/>
    </source>
</evidence>
<gene>
    <name evidence="5" type="ORF">SapgrDRAFT_3239</name>
</gene>
<reference evidence="6" key="1">
    <citation type="journal article" date="2012" name="Stand. Genomic Sci.">
        <title>Permanent draft genome sequence of the gliding predator Saprospira grandis strain Sa g1 (= HR1).</title>
        <authorList>
            <person name="Mavromatis K."/>
            <person name="Chertkov O."/>
            <person name="Lapidus A."/>
            <person name="Nolan M."/>
            <person name="Lucas S."/>
            <person name="Tice H."/>
            <person name="Del Rio T.G."/>
            <person name="Cheng J.F."/>
            <person name="Han C."/>
            <person name="Tapia R."/>
            <person name="Bruce D."/>
            <person name="Goodwin L.A."/>
            <person name="Pitluck S."/>
            <person name="Huntemann M."/>
            <person name="Liolios K."/>
            <person name="Pagani I."/>
            <person name="Ivanova N."/>
            <person name="Mikhailova N."/>
            <person name="Pati A."/>
            <person name="Chen A."/>
            <person name="Palaniappan K."/>
            <person name="Land M."/>
            <person name="Brambilla E.M."/>
            <person name="Rohde M."/>
            <person name="Spring S."/>
            <person name="Goker M."/>
            <person name="Detter J.C."/>
            <person name="Bristow J."/>
            <person name="Eisen J.A."/>
            <person name="Markowitz V."/>
            <person name="Hugenholtz P."/>
            <person name="Kyrpides N.C."/>
            <person name="Klenk H.P."/>
            <person name="Woyke T."/>
        </authorList>
    </citation>
    <scope>NUCLEOTIDE SEQUENCE [LARGE SCALE GENOMIC DNA]</scope>
    <source>
        <strain evidence="6">DSM 2844</strain>
    </source>
</reference>
<dbReference type="PROSITE" id="PS01124">
    <property type="entry name" value="HTH_ARAC_FAMILY_2"/>
    <property type="match status" value="1"/>
</dbReference>
<evidence type="ECO:0000259" key="4">
    <source>
        <dbReference type="PROSITE" id="PS01124"/>
    </source>
</evidence>
<feature type="domain" description="HTH araC/xylS-type" evidence="4">
    <location>
        <begin position="193"/>
        <end position="298"/>
    </location>
</feature>
<accession>J0P4U4</accession>
<dbReference type="GO" id="GO:0003700">
    <property type="term" value="F:DNA-binding transcription factor activity"/>
    <property type="evidence" value="ECO:0007669"/>
    <property type="project" value="InterPro"/>
</dbReference>
<keyword evidence="3" id="KW-0804">Transcription</keyword>
<evidence type="ECO:0000313" key="5">
    <source>
        <dbReference type="EMBL" id="EJF54884.1"/>
    </source>
</evidence>
<evidence type="ECO:0000256" key="3">
    <source>
        <dbReference type="ARBA" id="ARBA00023163"/>
    </source>
</evidence>
<dbReference type="GO" id="GO:0043565">
    <property type="term" value="F:sequence-specific DNA binding"/>
    <property type="evidence" value="ECO:0007669"/>
    <property type="project" value="InterPro"/>
</dbReference>
<organism evidence="5 6">
    <name type="scientific">Saprospira grandis DSM 2844</name>
    <dbReference type="NCBI Taxonomy" id="694433"/>
    <lineage>
        <taxon>Bacteria</taxon>
        <taxon>Pseudomonadati</taxon>
        <taxon>Bacteroidota</taxon>
        <taxon>Saprospiria</taxon>
        <taxon>Saprospirales</taxon>
        <taxon>Saprospiraceae</taxon>
        <taxon>Saprospira</taxon>
    </lineage>
</organism>
<dbReference type="SUPFAM" id="SSF46689">
    <property type="entry name" value="Homeodomain-like"/>
    <property type="match status" value="1"/>
</dbReference>
<dbReference type="RefSeq" id="WP_002660816.1">
    <property type="nucleotide sequence ID" value="NZ_JH719942.1"/>
</dbReference>
<dbReference type="InterPro" id="IPR018060">
    <property type="entry name" value="HTH_AraC"/>
</dbReference>
<dbReference type="AlphaFoldDB" id="J0P4U4"/>
<name>J0P4U4_9BACT</name>
<dbReference type="PANTHER" id="PTHR43280:SF32">
    <property type="entry name" value="TRANSCRIPTIONAL REGULATORY PROTEIN"/>
    <property type="match status" value="1"/>
</dbReference>
<dbReference type="HOGENOM" id="CLU_000445_88_11_10"/>
<dbReference type="SMART" id="SM00342">
    <property type="entry name" value="HTH_ARAC"/>
    <property type="match status" value="1"/>
</dbReference>